<protein>
    <submittedName>
        <fullName evidence="2">Uncharacterized protein</fullName>
    </submittedName>
</protein>
<name>A0A3A4A779_9ACTN</name>
<keyword evidence="1" id="KW-0812">Transmembrane</keyword>
<organism evidence="2 3">
    <name type="scientific">Bailinhaonella thermotolerans</name>
    <dbReference type="NCBI Taxonomy" id="1070861"/>
    <lineage>
        <taxon>Bacteria</taxon>
        <taxon>Bacillati</taxon>
        <taxon>Actinomycetota</taxon>
        <taxon>Actinomycetes</taxon>
        <taxon>Streptosporangiales</taxon>
        <taxon>Streptosporangiaceae</taxon>
        <taxon>Bailinhaonella</taxon>
    </lineage>
</organism>
<keyword evidence="1" id="KW-1133">Transmembrane helix</keyword>
<sequence>MRRPVPLALGLGGLLLCAVAVALYLARCDAFGLFPYLAAAYVAGAVLIAAGLVAGLRPGVVLSLLAVAGVAVLAAAVAYIAFLVSFSNCFEF</sequence>
<feature type="transmembrane region" description="Helical" evidence="1">
    <location>
        <begin position="38"/>
        <end position="56"/>
    </location>
</feature>
<gene>
    <name evidence="2" type="ORF">D5H75_28985</name>
</gene>
<evidence type="ECO:0000313" key="2">
    <source>
        <dbReference type="EMBL" id="RJL24816.1"/>
    </source>
</evidence>
<keyword evidence="1" id="KW-0472">Membrane</keyword>
<feature type="transmembrane region" description="Helical" evidence="1">
    <location>
        <begin position="63"/>
        <end position="86"/>
    </location>
</feature>
<dbReference type="Proteomes" id="UP000265768">
    <property type="component" value="Unassembled WGS sequence"/>
</dbReference>
<keyword evidence="3" id="KW-1185">Reference proteome</keyword>
<proteinExistence type="predicted"/>
<evidence type="ECO:0000313" key="3">
    <source>
        <dbReference type="Proteomes" id="UP000265768"/>
    </source>
</evidence>
<dbReference type="RefSeq" id="WP_119929732.1">
    <property type="nucleotide sequence ID" value="NZ_QZEY01000014.1"/>
</dbReference>
<evidence type="ECO:0000256" key="1">
    <source>
        <dbReference type="SAM" id="Phobius"/>
    </source>
</evidence>
<reference evidence="2 3" key="1">
    <citation type="submission" date="2018-09" db="EMBL/GenBank/DDBJ databases">
        <title>YIM 75507 draft genome.</title>
        <authorList>
            <person name="Tang S."/>
            <person name="Feng Y."/>
        </authorList>
    </citation>
    <scope>NUCLEOTIDE SEQUENCE [LARGE SCALE GENOMIC DNA]</scope>
    <source>
        <strain evidence="2 3">YIM 75507</strain>
    </source>
</reference>
<dbReference type="EMBL" id="QZEY01000014">
    <property type="protein sequence ID" value="RJL24816.1"/>
    <property type="molecule type" value="Genomic_DNA"/>
</dbReference>
<comment type="caution">
    <text evidence="2">The sequence shown here is derived from an EMBL/GenBank/DDBJ whole genome shotgun (WGS) entry which is preliminary data.</text>
</comment>
<accession>A0A3A4A779</accession>
<dbReference type="AlphaFoldDB" id="A0A3A4A779"/>